<evidence type="ECO:0000256" key="2">
    <source>
        <dbReference type="ARBA" id="ARBA00006602"/>
    </source>
</evidence>
<sequence>MQSSYSVIKRENLQVGEEKFVKTEYSPVVHRGEFSENDNENNRIVQEKIDSILESHKKIAQEIINNAKAERDKLIESALQEIKILEKEAYEKAYEQGMQNGYEDGSKKGYEEAYEKNIEIAKAEATDILNQASDILISSKKIYTDYLQEKKEDIIKLSINIAKSVLKRELEKESGLDSLVEEYIQYSKESRIFVIKCNPEHGESIKAHIQGWKSIYSIEEIHVILDENMAPGNAEIQKDNGKCIVGLDIGLKKVEEALIG</sequence>
<dbReference type="Proteomes" id="UP000623681">
    <property type="component" value="Unassembled WGS sequence"/>
</dbReference>
<keyword evidence="7" id="KW-0175">Coiled coil</keyword>
<evidence type="ECO:0000256" key="1">
    <source>
        <dbReference type="ARBA" id="ARBA00003041"/>
    </source>
</evidence>
<dbReference type="EMBL" id="JAESWA010000023">
    <property type="protein sequence ID" value="MBL4932928.1"/>
    <property type="molecule type" value="Genomic_DNA"/>
</dbReference>
<gene>
    <name evidence="9" type="ORF">JK634_14030</name>
</gene>
<keyword evidence="4" id="KW-1005">Bacterial flagellum biogenesis</keyword>
<keyword evidence="9" id="KW-0282">Flagellum</keyword>
<dbReference type="PANTHER" id="PTHR34982:SF1">
    <property type="entry name" value="FLAGELLAR ASSEMBLY PROTEIN FLIH"/>
    <property type="match status" value="1"/>
</dbReference>
<keyword evidence="10" id="KW-1185">Reference proteome</keyword>
<protein>
    <submittedName>
        <fullName evidence="9">Flagellar biosynthesis protein</fullName>
    </submittedName>
</protein>
<evidence type="ECO:0000313" key="9">
    <source>
        <dbReference type="EMBL" id="MBL4932928.1"/>
    </source>
</evidence>
<keyword evidence="3" id="KW-0813">Transport</keyword>
<dbReference type="PANTHER" id="PTHR34982">
    <property type="entry name" value="YOP PROTEINS TRANSLOCATION PROTEIN L"/>
    <property type="match status" value="1"/>
</dbReference>
<evidence type="ECO:0000313" key="10">
    <source>
        <dbReference type="Proteomes" id="UP000623681"/>
    </source>
</evidence>
<comment type="similarity">
    <text evidence="2">Belongs to the FliH family.</text>
</comment>
<evidence type="ECO:0000256" key="3">
    <source>
        <dbReference type="ARBA" id="ARBA00022448"/>
    </source>
</evidence>
<evidence type="ECO:0000256" key="7">
    <source>
        <dbReference type="SAM" id="Coils"/>
    </source>
</evidence>
<dbReference type="InterPro" id="IPR018035">
    <property type="entry name" value="Flagellar_FliH/T3SS_HrpE"/>
</dbReference>
<reference evidence="9" key="1">
    <citation type="submission" date="2021-01" db="EMBL/GenBank/DDBJ databases">
        <title>Genome public.</title>
        <authorList>
            <person name="Liu C."/>
            <person name="Sun Q."/>
        </authorList>
    </citation>
    <scope>NUCLEOTIDE SEQUENCE</scope>
    <source>
        <strain evidence="9">YIM B02565</strain>
    </source>
</reference>
<comment type="function">
    <text evidence="1">Needed for flagellar regrowth and assembly.</text>
</comment>
<organism evidence="9 10">
    <name type="scientific">Clostridium paridis</name>
    <dbReference type="NCBI Taxonomy" id="2803863"/>
    <lineage>
        <taxon>Bacteria</taxon>
        <taxon>Bacillati</taxon>
        <taxon>Bacillota</taxon>
        <taxon>Clostridia</taxon>
        <taxon>Eubacteriales</taxon>
        <taxon>Clostridiaceae</taxon>
        <taxon>Clostridium</taxon>
    </lineage>
</organism>
<dbReference type="AlphaFoldDB" id="A0A937FIT2"/>
<dbReference type="GO" id="GO:0005829">
    <property type="term" value="C:cytosol"/>
    <property type="evidence" value="ECO:0007669"/>
    <property type="project" value="TreeGrafter"/>
</dbReference>
<keyword evidence="6" id="KW-1006">Bacterial flagellum protein export</keyword>
<dbReference type="RefSeq" id="WP_202768309.1">
    <property type="nucleotide sequence ID" value="NZ_JAESWA010000023.1"/>
</dbReference>
<keyword evidence="5" id="KW-0653">Protein transport</keyword>
<evidence type="ECO:0000256" key="4">
    <source>
        <dbReference type="ARBA" id="ARBA00022795"/>
    </source>
</evidence>
<dbReference type="GO" id="GO:0044781">
    <property type="term" value="P:bacterial-type flagellum organization"/>
    <property type="evidence" value="ECO:0007669"/>
    <property type="project" value="UniProtKB-KW"/>
</dbReference>
<keyword evidence="9" id="KW-0966">Cell projection</keyword>
<dbReference type="Pfam" id="PF02108">
    <property type="entry name" value="FliH"/>
    <property type="match status" value="1"/>
</dbReference>
<evidence type="ECO:0000256" key="5">
    <source>
        <dbReference type="ARBA" id="ARBA00022927"/>
    </source>
</evidence>
<comment type="caution">
    <text evidence="9">The sequence shown here is derived from an EMBL/GenBank/DDBJ whole genome shotgun (WGS) entry which is preliminary data.</text>
</comment>
<evidence type="ECO:0000259" key="8">
    <source>
        <dbReference type="Pfam" id="PF02108"/>
    </source>
</evidence>
<name>A0A937FIT2_9CLOT</name>
<proteinExistence type="inferred from homology"/>
<dbReference type="GO" id="GO:0015031">
    <property type="term" value="P:protein transport"/>
    <property type="evidence" value="ECO:0007669"/>
    <property type="project" value="UniProtKB-KW"/>
</dbReference>
<dbReference type="InterPro" id="IPR051472">
    <property type="entry name" value="T3SS_Stator/FliH"/>
</dbReference>
<feature type="coiled-coil region" evidence="7">
    <location>
        <begin position="57"/>
        <end position="131"/>
    </location>
</feature>
<keyword evidence="9" id="KW-0969">Cilium</keyword>
<feature type="domain" description="Flagellar assembly protein FliH/Type III secretion system HrpE" evidence="8">
    <location>
        <begin position="129"/>
        <end position="242"/>
    </location>
</feature>
<accession>A0A937FIT2</accession>
<evidence type="ECO:0000256" key="6">
    <source>
        <dbReference type="ARBA" id="ARBA00023225"/>
    </source>
</evidence>